<dbReference type="Proteomes" id="UP000304912">
    <property type="component" value="Chromosome"/>
</dbReference>
<accession>A0A5B7YDI7</accession>
<dbReference type="SUPFAM" id="SSF53448">
    <property type="entry name" value="Nucleotide-diphospho-sugar transferases"/>
    <property type="match status" value="1"/>
</dbReference>
<keyword evidence="4" id="KW-1185">Reference proteome</keyword>
<dbReference type="Gene3D" id="3.90.550.10">
    <property type="entry name" value="Spore Coat Polysaccharide Biosynthesis Protein SpsA, Chain A"/>
    <property type="match status" value="1"/>
</dbReference>
<protein>
    <submittedName>
        <fullName evidence="3">Nucleotidyltransferase family protein</fullName>
    </submittedName>
</protein>
<dbReference type="InterPro" id="IPR025877">
    <property type="entry name" value="MobA-like_NTP_Trfase"/>
</dbReference>
<dbReference type="OrthoDB" id="5298023at2"/>
<feature type="domain" description="MobA-like NTP transferase" evidence="2">
    <location>
        <begin position="6"/>
        <end position="164"/>
    </location>
</feature>
<evidence type="ECO:0000256" key="1">
    <source>
        <dbReference type="ARBA" id="ARBA00022842"/>
    </source>
</evidence>
<dbReference type="RefSeq" id="WP_139756402.1">
    <property type="nucleotide sequence ID" value="NZ_CP039852.1"/>
</dbReference>
<organism evidence="3 4">
    <name type="scientific">Salinimonas iocasae</name>
    <dbReference type="NCBI Taxonomy" id="2572577"/>
    <lineage>
        <taxon>Bacteria</taxon>
        <taxon>Pseudomonadati</taxon>
        <taxon>Pseudomonadota</taxon>
        <taxon>Gammaproteobacteria</taxon>
        <taxon>Alteromonadales</taxon>
        <taxon>Alteromonadaceae</taxon>
        <taxon>Alteromonas/Salinimonas group</taxon>
        <taxon>Salinimonas</taxon>
    </lineage>
</organism>
<dbReference type="Pfam" id="PF12804">
    <property type="entry name" value="NTP_transf_3"/>
    <property type="match status" value="1"/>
</dbReference>
<keyword evidence="3" id="KW-0808">Transferase</keyword>
<dbReference type="CDD" id="cd04182">
    <property type="entry name" value="GT_2_like_f"/>
    <property type="match status" value="1"/>
</dbReference>
<evidence type="ECO:0000313" key="3">
    <source>
        <dbReference type="EMBL" id="QCZ93658.1"/>
    </source>
</evidence>
<evidence type="ECO:0000313" key="4">
    <source>
        <dbReference type="Proteomes" id="UP000304912"/>
    </source>
</evidence>
<evidence type="ECO:0000259" key="2">
    <source>
        <dbReference type="Pfam" id="PF12804"/>
    </source>
</evidence>
<dbReference type="InterPro" id="IPR029044">
    <property type="entry name" value="Nucleotide-diphossugar_trans"/>
</dbReference>
<dbReference type="PANTHER" id="PTHR43777">
    <property type="entry name" value="MOLYBDENUM COFACTOR CYTIDYLYLTRANSFERASE"/>
    <property type="match status" value="1"/>
</dbReference>
<dbReference type="KEGG" id="salk:FBQ74_09200"/>
<dbReference type="PANTHER" id="PTHR43777:SF1">
    <property type="entry name" value="MOLYBDENUM COFACTOR CYTIDYLYLTRANSFERASE"/>
    <property type="match status" value="1"/>
</dbReference>
<sequence length="196" mass="21297">MRLSIVILAGGSASRFRGNKLLAHVSDSQPMLRRVYEQCKPLSQHITIVTGAYHNAVSELMDDDADLVFNERWQEGMASSIQTGVAHVQARHGGASHILMMLADLPLVTTQSLSVLAEVAALKPDMMVASYWDNRCTAPAIFPRRYWHQLQGLSGDSGAGRLLNSGMYAGPQKTIAVPHPEAAFDIDTAGALKKLM</sequence>
<proteinExistence type="predicted"/>
<reference evidence="3 4" key="1">
    <citation type="submission" date="2019-04" db="EMBL/GenBank/DDBJ databases">
        <title>Salinimonas iocasae sp. nov., a halophilic bacterium isolated from the outer tube casing of tubeworms in Okinawa Trough.</title>
        <authorList>
            <person name="Zhang H."/>
            <person name="Wang H."/>
            <person name="Li C."/>
        </authorList>
    </citation>
    <scope>NUCLEOTIDE SEQUENCE [LARGE SCALE GENOMIC DNA]</scope>
    <source>
        <strain evidence="3 4">KX18D6</strain>
    </source>
</reference>
<dbReference type="EMBL" id="CP039852">
    <property type="protein sequence ID" value="QCZ93658.1"/>
    <property type="molecule type" value="Genomic_DNA"/>
</dbReference>
<keyword evidence="1" id="KW-0460">Magnesium</keyword>
<name>A0A5B7YDI7_9ALTE</name>
<dbReference type="AlphaFoldDB" id="A0A5B7YDI7"/>
<dbReference type="GO" id="GO:0016779">
    <property type="term" value="F:nucleotidyltransferase activity"/>
    <property type="evidence" value="ECO:0007669"/>
    <property type="project" value="UniProtKB-ARBA"/>
</dbReference>
<gene>
    <name evidence="3" type="ORF">FBQ74_09200</name>
</gene>